<dbReference type="Proteomes" id="UP000366872">
    <property type="component" value="Unassembled WGS sequence"/>
</dbReference>
<evidence type="ECO:0008006" key="3">
    <source>
        <dbReference type="Google" id="ProtNLM"/>
    </source>
</evidence>
<dbReference type="EMBL" id="CAAHFG010000001">
    <property type="protein sequence ID" value="VGO11689.1"/>
    <property type="molecule type" value="Genomic_DNA"/>
</dbReference>
<organism evidence="1 2">
    <name type="scientific">Pontiella desulfatans</name>
    <dbReference type="NCBI Taxonomy" id="2750659"/>
    <lineage>
        <taxon>Bacteria</taxon>
        <taxon>Pseudomonadati</taxon>
        <taxon>Kiritimatiellota</taxon>
        <taxon>Kiritimatiellia</taxon>
        <taxon>Kiritimatiellales</taxon>
        <taxon>Pontiellaceae</taxon>
        <taxon>Pontiella</taxon>
    </lineage>
</organism>
<evidence type="ECO:0000313" key="2">
    <source>
        <dbReference type="Proteomes" id="UP000366872"/>
    </source>
</evidence>
<sequence length="94" mass="10999">MIKMKLDKEEKDILEALERDEINTLTPSKKEIAEIKAMAENTLRKDRRVTIRLYDHDLKGIQKKAIEKGMPYQTLISSMIHQYVEGDLIERKIG</sequence>
<name>A0A6C2TVP9_PONDE</name>
<reference evidence="1 2" key="1">
    <citation type="submission" date="2019-04" db="EMBL/GenBank/DDBJ databases">
        <authorList>
            <person name="Van Vliet M D."/>
        </authorList>
    </citation>
    <scope>NUCLEOTIDE SEQUENCE [LARGE SCALE GENOMIC DNA]</scope>
    <source>
        <strain evidence="1 2">F1</strain>
    </source>
</reference>
<accession>A0A6C2TVP9</accession>
<protein>
    <recommendedName>
        <fullName evidence="3">Antitoxin</fullName>
    </recommendedName>
</protein>
<dbReference type="AlphaFoldDB" id="A0A6C2TVP9"/>
<gene>
    <name evidence="1" type="ORF">PDESU_00234</name>
</gene>
<keyword evidence="2" id="KW-1185">Reference proteome</keyword>
<evidence type="ECO:0000313" key="1">
    <source>
        <dbReference type="EMBL" id="VGO11689.1"/>
    </source>
</evidence>
<proteinExistence type="predicted"/>